<keyword evidence="1" id="KW-1133">Transmembrane helix</keyword>
<dbReference type="RefSeq" id="WP_041892292.1">
    <property type="nucleotide sequence ID" value="NZ_CP010817.1"/>
</dbReference>
<reference evidence="2 3" key="1">
    <citation type="submission" date="2016-10" db="EMBL/GenBank/DDBJ databases">
        <authorList>
            <person name="Varghese N."/>
            <person name="Submissions S."/>
        </authorList>
    </citation>
    <scope>NUCLEOTIDE SEQUENCE [LARGE SCALE GENOMIC DNA]</scope>
    <source>
        <strain evidence="3">DSM 19823 / KCTC 23066 / CCTCC M 208030 / D25</strain>
    </source>
</reference>
<dbReference type="Proteomes" id="UP000183496">
    <property type="component" value="Unassembled WGS sequence"/>
</dbReference>
<proteinExistence type="predicted"/>
<gene>
    <name evidence="2" type="ORF">SAMN04488089_111145</name>
</gene>
<evidence type="ECO:0008006" key="4">
    <source>
        <dbReference type="Google" id="ProtNLM"/>
    </source>
</evidence>
<name>A0AAJ5BES0_MYRPR</name>
<dbReference type="AlphaFoldDB" id="A0AAJ5BES0"/>
<evidence type="ECO:0000313" key="2">
    <source>
        <dbReference type="EMBL" id="SER25487.1"/>
    </source>
</evidence>
<dbReference type="KEGG" id="mpw:MPR_2087"/>
<organism evidence="2 3">
    <name type="scientific">Myroides profundi</name>
    <dbReference type="NCBI Taxonomy" id="480520"/>
    <lineage>
        <taxon>Bacteria</taxon>
        <taxon>Pseudomonadati</taxon>
        <taxon>Bacteroidota</taxon>
        <taxon>Flavobacteriia</taxon>
        <taxon>Flavobacteriales</taxon>
        <taxon>Flavobacteriaceae</taxon>
        <taxon>Myroides</taxon>
    </lineage>
</organism>
<dbReference type="Pfam" id="PF17561">
    <property type="entry name" value="TssO"/>
    <property type="match status" value="1"/>
</dbReference>
<evidence type="ECO:0000313" key="3">
    <source>
        <dbReference type="Proteomes" id="UP000183496"/>
    </source>
</evidence>
<protein>
    <recommendedName>
        <fullName evidence="4">Type VI secretion system transmembrane protein TssO</fullName>
    </recommendedName>
</protein>
<keyword evidence="3" id="KW-1185">Reference proteome</keyword>
<dbReference type="EMBL" id="FOFY01000011">
    <property type="protein sequence ID" value="SER25487.1"/>
    <property type="molecule type" value="Genomic_DNA"/>
</dbReference>
<dbReference type="InterPro" id="IPR039449">
    <property type="entry name" value="TssO"/>
</dbReference>
<feature type="transmembrane region" description="Helical" evidence="1">
    <location>
        <begin position="18"/>
        <end position="37"/>
    </location>
</feature>
<comment type="caution">
    <text evidence="2">The sequence shown here is derived from an EMBL/GenBank/DDBJ whole genome shotgun (WGS) entry which is preliminary data.</text>
</comment>
<keyword evidence="1" id="KW-0472">Membrane</keyword>
<evidence type="ECO:0000256" key="1">
    <source>
        <dbReference type="SAM" id="Phobius"/>
    </source>
</evidence>
<keyword evidence="1" id="KW-0812">Transmembrane</keyword>
<sequence>MTQNKYQSLSKTERRYQFFYLVAMLVVSLILLGIVFLRGFNSPFSNHTVLEIQMLEQKYKFIEQQHIVEPLLESTFNKISILSFETPQPFVENDITNSINEVANSFANVPIYDPRKEAYIQIGYFYKMYFEDKKIVAKKSENIKLFRKQFEECSIGFKDKEQQLVQRRNALLAR</sequence>
<accession>A0AAJ5BES0</accession>